<reference evidence="1 2" key="1">
    <citation type="submission" date="2023-06" db="EMBL/GenBank/DDBJ databases">
        <title>Sporosarcina sp. nov., isolated from Korean traditional fermented seafood 'Jeotgal'.</title>
        <authorList>
            <person name="Yang A.I."/>
            <person name="Shin N.-R."/>
        </authorList>
    </citation>
    <scope>NUCLEOTIDE SEQUENCE [LARGE SCALE GENOMIC DNA]</scope>
    <source>
        <strain evidence="1 2">KCTC43456</strain>
    </source>
</reference>
<accession>A0AAW9A870</accession>
<evidence type="ECO:0000313" key="1">
    <source>
        <dbReference type="EMBL" id="MDW0117234.1"/>
    </source>
</evidence>
<proteinExistence type="predicted"/>
<organism evidence="1 2">
    <name type="scientific">Sporosarcina thermotolerans</name>
    <dbReference type="NCBI Taxonomy" id="633404"/>
    <lineage>
        <taxon>Bacteria</taxon>
        <taxon>Bacillati</taxon>
        <taxon>Bacillota</taxon>
        <taxon>Bacilli</taxon>
        <taxon>Bacillales</taxon>
        <taxon>Caryophanaceae</taxon>
        <taxon>Sporosarcina</taxon>
    </lineage>
</organism>
<gene>
    <name evidence="1" type="ORF">QTL97_09825</name>
</gene>
<comment type="caution">
    <text evidence="1">The sequence shown here is derived from an EMBL/GenBank/DDBJ whole genome shotgun (WGS) entry which is preliminary data.</text>
</comment>
<sequence>MYHPDGYMSAQMISRGRPAYYWGFVEFP</sequence>
<dbReference type="Proteomes" id="UP001271648">
    <property type="component" value="Unassembled WGS sequence"/>
</dbReference>
<name>A0AAW9A870_9BACL</name>
<keyword evidence="2" id="KW-1185">Reference proteome</keyword>
<dbReference type="RefSeq" id="WP_283734654.1">
    <property type="nucleotide sequence ID" value="NZ_CP125968.1"/>
</dbReference>
<dbReference type="EMBL" id="JAUBDJ010000005">
    <property type="protein sequence ID" value="MDW0117234.1"/>
    <property type="molecule type" value="Genomic_DNA"/>
</dbReference>
<evidence type="ECO:0000313" key="2">
    <source>
        <dbReference type="Proteomes" id="UP001271648"/>
    </source>
</evidence>
<dbReference type="AlphaFoldDB" id="A0AAW9A870"/>
<protein>
    <submittedName>
        <fullName evidence="1">Uncharacterized protein</fullName>
    </submittedName>
</protein>